<name>A0ABR2I140_9PEZI</name>
<keyword evidence="3" id="KW-1185">Reference proteome</keyword>
<dbReference type="EMBL" id="JAPCWZ010000007">
    <property type="protein sequence ID" value="KAK8856076.1"/>
    <property type="molecule type" value="Genomic_DNA"/>
</dbReference>
<feature type="region of interest" description="Disordered" evidence="1">
    <location>
        <begin position="278"/>
        <end position="302"/>
    </location>
</feature>
<gene>
    <name evidence="2" type="ORF">PGQ11_011988</name>
</gene>
<evidence type="ECO:0000256" key="1">
    <source>
        <dbReference type="SAM" id="MobiDB-lite"/>
    </source>
</evidence>
<comment type="caution">
    <text evidence="2">The sequence shown here is derived from an EMBL/GenBank/DDBJ whole genome shotgun (WGS) entry which is preliminary data.</text>
</comment>
<evidence type="ECO:0000313" key="2">
    <source>
        <dbReference type="EMBL" id="KAK8856076.1"/>
    </source>
</evidence>
<reference evidence="2 3" key="1">
    <citation type="journal article" date="2024" name="IMA Fungus">
        <title>Apiospora arundinis, a panoply of carbohydrate-active enzymes and secondary metabolites.</title>
        <authorList>
            <person name="Sorensen T."/>
            <person name="Petersen C."/>
            <person name="Muurmann A.T."/>
            <person name="Christiansen J.V."/>
            <person name="Brundto M.L."/>
            <person name="Overgaard C.K."/>
            <person name="Boysen A.T."/>
            <person name="Wollenberg R.D."/>
            <person name="Larsen T.O."/>
            <person name="Sorensen J.L."/>
            <person name="Nielsen K.L."/>
            <person name="Sondergaard T.E."/>
        </authorList>
    </citation>
    <scope>NUCLEOTIDE SEQUENCE [LARGE SCALE GENOMIC DNA]</scope>
    <source>
        <strain evidence="2 3">AAU 773</strain>
    </source>
</reference>
<accession>A0ABR2I140</accession>
<sequence>METETANKAIEEWISNGLMVPARIMERLDVEAAECSALGDDELSQLQKTLSAIDGQALTPAALLHLLQTRVGLPSINSEEIANILFRCLWYLSTLPFPPSPSEEKVPASLTPTQVTRGLAWLLPGRCGAMISQGNLSRSRTAADHRRVLFQSLATAGTGTGEKSDAAEAAAREDRAARNATDGVDRYQGWSVVNRDADGDEIFHDLMEVLYSTQPKGPVWLAPVDLDGFRWAAKGIVAQLPSSSSATSKLPSLYSLGVPTGQLVAVVRLALAARPLLDEDDEDTDEEDADEAERPRKPVVPLHLPGADDAAVEQVVAPFCGGKKDTQIITWPMFDDALRENPELFNPLFEVVSRALFDRSWETTV</sequence>
<dbReference type="Proteomes" id="UP001390339">
    <property type="component" value="Unassembled WGS sequence"/>
</dbReference>
<proteinExistence type="predicted"/>
<feature type="compositionally biased region" description="Acidic residues" evidence="1">
    <location>
        <begin position="278"/>
        <end position="291"/>
    </location>
</feature>
<protein>
    <submittedName>
        <fullName evidence="2">Uncharacterized protein</fullName>
    </submittedName>
</protein>
<evidence type="ECO:0000313" key="3">
    <source>
        <dbReference type="Proteomes" id="UP001390339"/>
    </source>
</evidence>
<organism evidence="2 3">
    <name type="scientific">Apiospora arundinis</name>
    <dbReference type="NCBI Taxonomy" id="335852"/>
    <lineage>
        <taxon>Eukaryota</taxon>
        <taxon>Fungi</taxon>
        <taxon>Dikarya</taxon>
        <taxon>Ascomycota</taxon>
        <taxon>Pezizomycotina</taxon>
        <taxon>Sordariomycetes</taxon>
        <taxon>Xylariomycetidae</taxon>
        <taxon>Amphisphaeriales</taxon>
        <taxon>Apiosporaceae</taxon>
        <taxon>Apiospora</taxon>
    </lineage>
</organism>